<accession>A0ACC3YCS8</accession>
<organism evidence="1 2">
    <name type="scientific">Colletotrichum truncatum</name>
    <name type="common">Anthracnose fungus</name>
    <name type="synonym">Colletotrichum capsici</name>
    <dbReference type="NCBI Taxonomy" id="5467"/>
    <lineage>
        <taxon>Eukaryota</taxon>
        <taxon>Fungi</taxon>
        <taxon>Dikarya</taxon>
        <taxon>Ascomycota</taxon>
        <taxon>Pezizomycotina</taxon>
        <taxon>Sordariomycetes</taxon>
        <taxon>Hypocreomycetidae</taxon>
        <taxon>Glomerellales</taxon>
        <taxon>Glomerellaceae</taxon>
        <taxon>Colletotrichum</taxon>
        <taxon>Colletotrichum truncatum species complex</taxon>
    </lineage>
</organism>
<sequence length="263" mass="29360">MATTETISLDMAIAALRNAKAAGEMLNDDRLAAIFEQHLPRPKEYHLVITPSGTLYNKLGGTMKTLNADSRTIIVVMYGGIVGGQSWPKEYLVEKFGPFFDTTGTYEKNPGCLQATINLQRMGNGTFMIKGDVVIRTRADEKEDGSSMAILYEELFIGRLNLLMGMSEVSTLFHNSGIEHDDTWKTRSTLGDMKPTQSWLWELGHARHRAIASEEDSSEDEDYKDVEDTVAKLERIQGGPSTGTWMDLGWWADRIEGVKEDSN</sequence>
<comment type="caution">
    <text evidence="1">The sequence shown here is derived from an EMBL/GenBank/DDBJ whole genome shotgun (WGS) entry which is preliminary data.</text>
</comment>
<dbReference type="Proteomes" id="UP000805649">
    <property type="component" value="Unassembled WGS sequence"/>
</dbReference>
<proteinExistence type="predicted"/>
<evidence type="ECO:0000313" key="1">
    <source>
        <dbReference type="EMBL" id="KAL0929630.1"/>
    </source>
</evidence>
<reference evidence="1 2" key="1">
    <citation type="journal article" date="2020" name="Phytopathology">
        <title>Genome Sequence Resources of Colletotrichum truncatum, C. plurivorum, C. musicola, and C. sojae: Four Species Pathogenic to Soybean (Glycine max).</title>
        <authorList>
            <person name="Rogerio F."/>
            <person name="Boufleur T.R."/>
            <person name="Ciampi-Guillardi M."/>
            <person name="Sukno S.A."/>
            <person name="Thon M.R."/>
            <person name="Massola Junior N.S."/>
            <person name="Baroncelli R."/>
        </authorList>
    </citation>
    <scope>NUCLEOTIDE SEQUENCE [LARGE SCALE GENOMIC DNA]</scope>
    <source>
        <strain evidence="1 2">CMES1059</strain>
    </source>
</reference>
<keyword evidence="2" id="KW-1185">Reference proteome</keyword>
<gene>
    <name evidence="1" type="ORF">CTRU02_215529</name>
</gene>
<protein>
    <submittedName>
        <fullName evidence="1">Uncharacterized protein</fullName>
    </submittedName>
</protein>
<dbReference type="EMBL" id="VUJX02000016">
    <property type="protein sequence ID" value="KAL0929630.1"/>
    <property type="molecule type" value="Genomic_DNA"/>
</dbReference>
<evidence type="ECO:0000313" key="2">
    <source>
        <dbReference type="Proteomes" id="UP000805649"/>
    </source>
</evidence>
<name>A0ACC3YCS8_COLTU</name>